<comment type="caution">
    <text evidence="3">The sequence shown here is derived from an EMBL/GenBank/DDBJ whole genome shotgun (WGS) entry which is preliminary data.</text>
</comment>
<organism evidence="3 4">
    <name type="scientific">Entamoeba histolytica</name>
    <dbReference type="NCBI Taxonomy" id="5759"/>
    <lineage>
        <taxon>Eukaryota</taxon>
        <taxon>Amoebozoa</taxon>
        <taxon>Evosea</taxon>
        <taxon>Archamoebae</taxon>
        <taxon>Mastigamoebida</taxon>
        <taxon>Entamoebidae</taxon>
        <taxon>Entamoeba</taxon>
    </lineage>
</organism>
<dbReference type="VEuPathDB" id="AmoebaDB:EHI7A_063310"/>
<proteinExistence type="predicted"/>
<dbReference type="EMBL" id="BDEQ01000001">
    <property type="protein sequence ID" value="GAT96263.1"/>
    <property type="molecule type" value="Genomic_DNA"/>
</dbReference>
<evidence type="ECO:0000256" key="2">
    <source>
        <dbReference type="SAM" id="Phobius"/>
    </source>
</evidence>
<keyword evidence="2" id="KW-1133">Transmembrane helix</keyword>
<name>A0A175JSB6_ENTHI</name>
<dbReference type="eggNOG" id="ENOG502REP2">
    <property type="taxonomic scope" value="Eukaryota"/>
</dbReference>
<evidence type="ECO:0000313" key="4">
    <source>
        <dbReference type="Proteomes" id="UP000078387"/>
    </source>
</evidence>
<dbReference type="VEuPathDB" id="AmoebaDB:EHI_042100"/>
<dbReference type="VEuPathDB" id="AmoebaDB:EHI5A_095470"/>
<evidence type="ECO:0000313" key="3">
    <source>
        <dbReference type="EMBL" id="GAT96263.1"/>
    </source>
</evidence>
<evidence type="ECO:0000256" key="1">
    <source>
        <dbReference type="SAM" id="MobiDB-lite"/>
    </source>
</evidence>
<feature type="transmembrane region" description="Helical" evidence="2">
    <location>
        <begin position="275"/>
        <end position="298"/>
    </location>
</feature>
<dbReference type="Proteomes" id="UP000078387">
    <property type="component" value="Unassembled WGS sequence"/>
</dbReference>
<feature type="region of interest" description="Disordered" evidence="1">
    <location>
        <begin position="1"/>
        <end position="27"/>
    </location>
</feature>
<keyword evidence="2" id="KW-0812">Transmembrane</keyword>
<dbReference type="VEuPathDB" id="AmoebaDB:KM1_122710"/>
<feature type="compositionally biased region" description="Acidic residues" evidence="1">
    <location>
        <begin position="17"/>
        <end position="27"/>
    </location>
</feature>
<sequence>MNKKKDMEEDTYYSNTEEIEEGMTEEENNYEQITEMIKEASQCLNTIQNEREAARKNAIEKVQIMNELTDKIKKSIERQGEITDSLIQEKNEHAKILAELQKHVSKNTGIHCTIEINNGEIVLTRAKDSIAIERDVLFEKTIQLQHVIEEMKSKRDKNEQKIEESQRNTYALSEEIRSKSFSQQPTENELGVEQIVKAFEKSKVGTKQLLNFIKICENKPSPIRNRQILSKSKTISRIETNNYKNNSTDIHLNKQLQQNLVTKEMKQNKNLKVRWGLMTFLCISSTLVILFGILVIIVE</sequence>
<dbReference type="VEuPathDB" id="AmoebaDB:EHI8A_066460"/>
<gene>
    <name evidence="3" type="ORF">CL6EHI_042100</name>
</gene>
<reference evidence="3 4" key="1">
    <citation type="submission" date="2016-05" db="EMBL/GenBank/DDBJ databases">
        <title>First whole genome sequencing of Entamoeba histolytica HM1:IMSS-clone-6.</title>
        <authorList>
            <person name="Mukherjee Avik.K."/>
            <person name="Izumyama S."/>
            <person name="Nakada-Tsukui K."/>
            <person name="Nozaki T."/>
        </authorList>
    </citation>
    <scope>NUCLEOTIDE SEQUENCE [LARGE SCALE GENOMIC DNA]</scope>
    <source>
        <strain evidence="3 4">HM1:IMSS clone 6</strain>
    </source>
</reference>
<dbReference type="AlphaFoldDB" id="A0A175JSB6"/>
<keyword evidence="2" id="KW-0472">Membrane</keyword>
<protein>
    <submittedName>
        <fullName evidence="3">Uncharacterized protein</fullName>
    </submittedName>
</protein>
<accession>A0A175JSB6</accession>